<name>A0A6A6J5Y1_WESOR</name>
<feature type="region of interest" description="Disordered" evidence="11">
    <location>
        <begin position="342"/>
        <end position="386"/>
    </location>
</feature>
<keyword evidence="13" id="KW-1185">Reference proteome</keyword>
<evidence type="ECO:0000256" key="10">
    <source>
        <dbReference type="RuleBase" id="RU365067"/>
    </source>
</evidence>
<feature type="transmembrane region" description="Helical" evidence="10">
    <location>
        <begin position="215"/>
        <end position="235"/>
    </location>
</feature>
<dbReference type="InterPro" id="IPR007594">
    <property type="entry name" value="RFT1"/>
</dbReference>
<evidence type="ECO:0000313" key="13">
    <source>
        <dbReference type="Proteomes" id="UP000800097"/>
    </source>
</evidence>
<evidence type="ECO:0000256" key="8">
    <source>
        <dbReference type="ARBA" id="ARBA00044793"/>
    </source>
</evidence>
<dbReference type="OrthoDB" id="9979195at2759"/>
<proteinExistence type="inferred from homology"/>
<evidence type="ECO:0000256" key="11">
    <source>
        <dbReference type="SAM" id="MobiDB-lite"/>
    </source>
</evidence>
<reference evidence="12" key="1">
    <citation type="journal article" date="2020" name="Stud. Mycol.">
        <title>101 Dothideomycetes genomes: a test case for predicting lifestyles and emergence of pathogens.</title>
        <authorList>
            <person name="Haridas S."/>
            <person name="Albert R."/>
            <person name="Binder M."/>
            <person name="Bloem J."/>
            <person name="Labutti K."/>
            <person name="Salamov A."/>
            <person name="Andreopoulos B."/>
            <person name="Baker S."/>
            <person name="Barry K."/>
            <person name="Bills G."/>
            <person name="Bluhm B."/>
            <person name="Cannon C."/>
            <person name="Castanera R."/>
            <person name="Culley D."/>
            <person name="Daum C."/>
            <person name="Ezra D."/>
            <person name="Gonzalez J."/>
            <person name="Henrissat B."/>
            <person name="Kuo A."/>
            <person name="Liang C."/>
            <person name="Lipzen A."/>
            <person name="Lutzoni F."/>
            <person name="Magnuson J."/>
            <person name="Mondo S."/>
            <person name="Nolan M."/>
            <person name="Ohm R."/>
            <person name="Pangilinan J."/>
            <person name="Park H.-J."/>
            <person name="Ramirez L."/>
            <person name="Alfaro M."/>
            <person name="Sun H."/>
            <person name="Tritt A."/>
            <person name="Yoshinaga Y."/>
            <person name="Zwiers L.-H."/>
            <person name="Turgeon B."/>
            <person name="Goodwin S."/>
            <person name="Spatafora J."/>
            <person name="Crous P."/>
            <person name="Grigoriev I."/>
        </authorList>
    </citation>
    <scope>NUCLEOTIDE SEQUENCE</scope>
    <source>
        <strain evidence="12">CBS 379.55</strain>
    </source>
</reference>
<dbReference type="EMBL" id="ML986545">
    <property type="protein sequence ID" value="KAF2271378.1"/>
    <property type="molecule type" value="Genomic_DNA"/>
</dbReference>
<comment type="function">
    <text evidence="9 10">Intramembrane glycolipid transporter that operates in the biosynthetic pathway of dolichol-linked oligosaccharides, the glycan precursors employed in protein asparagine (N)-glycosylation. The sequential addition of sugars to dolichol pyrophosphate produces dolichol-linked oligosaccharides containing fourteen sugars, including two GlcNAcs, nine mannoses and three glucoses. Once assembled, the oligosaccharide is transferred from the lipid to nascent proteins by oligosaccharyltransferases. The assembly of dolichol-linked oligosaccharides begins on the cytosolic side of the endoplasmic reticulum membrane and finishes in its lumen. RFT1 could mediate the translocation of the cytosolically oriented intermediate DolPP-GlcNAc2Man5, produced by ALG11, into the ER lumen where dolichol-linked oligosaccharides assembly continues. However, the intramembrane lipid transporter activity could not be confirmed in vitro.</text>
</comment>
<feature type="transmembrane region" description="Helical" evidence="10">
    <location>
        <begin position="501"/>
        <end position="521"/>
    </location>
</feature>
<comment type="subcellular location">
    <subcellularLocation>
        <location evidence="1 10">Endoplasmic reticulum membrane</location>
        <topology evidence="1 10">Multi-pass membrane protein</topology>
    </subcellularLocation>
</comment>
<dbReference type="GO" id="GO:0034203">
    <property type="term" value="P:glycolipid translocation"/>
    <property type="evidence" value="ECO:0007669"/>
    <property type="project" value="TreeGrafter"/>
</dbReference>
<feature type="transmembrane region" description="Helical" evidence="10">
    <location>
        <begin position="72"/>
        <end position="99"/>
    </location>
</feature>
<feature type="transmembrane region" description="Helical" evidence="10">
    <location>
        <begin position="566"/>
        <end position="588"/>
    </location>
</feature>
<protein>
    <recommendedName>
        <fullName evidence="8 10">Man(5)GlcNAc(2)-PP-dolichol translocation protein RFT1</fullName>
    </recommendedName>
</protein>
<dbReference type="Pfam" id="PF04506">
    <property type="entry name" value="Rft-1"/>
    <property type="match status" value="1"/>
</dbReference>
<dbReference type="GO" id="GO:0006488">
    <property type="term" value="P:dolichol-linked oligosaccharide biosynthetic process"/>
    <property type="evidence" value="ECO:0007669"/>
    <property type="project" value="InterPro"/>
</dbReference>
<keyword evidence="7 10" id="KW-0472">Membrane</keyword>
<keyword evidence="10" id="KW-0813">Transport</keyword>
<feature type="compositionally biased region" description="Basic and acidic residues" evidence="11">
    <location>
        <begin position="342"/>
        <end position="351"/>
    </location>
</feature>
<evidence type="ECO:0000256" key="2">
    <source>
        <dbReference type="ARBA" id="ARBA00004922"/>
    </source>
</evidence>
<evidence type="ECO:0000256" key="7">
    <source>
        <dbReference type="ARBA" id="ARBA00023136"/>
    </source>
</evidence>
<dbReference type="AlphaFoldDB" id="A0A6A6J5Y1"/>
<comment type="caution">
    <text evidence="10">Lacks conserved residue(s) required for the propagation of feature annotation.</text>
</comment>
<keyword evidence="4 10" id="KW-0812">Transmembrane</keyword>
<feature type="transmembrane region" description="Helical" evidence="10">
    <location>
        <begin position="542"/>
        <end position="560"/>
    </location>
</feature>
<feature type="transmembrane region" description="Helical" evidence="10">
    <location>
        <begin position="120"/>
        <end position="140"/>
    </location>
</feature>
<evidence type="ECO:0000256" key="9">
    <source>
        <dbReference type="ARBA" id="ARBA00045912"/>
    </source>
</evidence>
<dbReference type="PANTHER" id="PTHR13117">
    <property type="entry name" value="ENDOPLASMIC RETICULUM MULTISPAN TRANSMEMBRANE PROTEIN-RELATED"/>
    <property type="match status" value="1"/>
</dbReference>
<dbReference type="GO" id="GO:0005789">
    <property type="term" value="C:endoplasmic reticulum membrane"/>
    <property type="evidence" value="ECO:0007669"/>
    <property type="project" value="UniProtKB-SubCell"/>
</dbReference>
<dbReference type="RefSeq" id="XP_033648917.1">
    <property type="nucleotide sequence ID" value="XM_033794396.1"/>
</dbReference>
<sequence length="605" mass="64941">PHHPEPIKQQSIHRLSSAQQPKVHILSPLPASPHGPPAHMPDTTLSTSAKGATFLILQQLTSRLLTFTANQILLRFLSPVLLGVSAQLELFSISVLYFARESLRVALQRQAPSLQALINLSYLAIVSGIPLILILSSLWISSADTLNVPYFPAALRLYSLATFLELLTEPAFAAVQQRFVYRIRASAESTATLLRCLGTCGVAIWGNSRGVDVGVLPFAVGQLSYAITLLVVYIYQIAPVVRESGVSLLPRRIKTEKEAEAQVVGGYISMPLLRLTGSLTLQSTLKYVLTQGDGLIVASLVSLEEQGAYALAANYGGLIARMVFQPVEESGRNLFGRVCGEGEAKGRKKEASPPSDSSSSSPPSPAPSTSKPSSPPKPETSKPPSQPLTQAYSTLTLLLHLYTLVSLFSITLGPPLSSPLLSLLAGPKWSSTPAPCLLAAYTYYIPFLALNGITEAFVSAVATSKQLHMQSLSMGIFFILFAATAWVGIDDQWGLGLGGRGVVLANCVNLGCRVVWNWAFIKRWFGERGVEVRIADVLPSKYSVAGAVVVPSLMGWRWGGSVLGRYGVLGELVRLGVVAGAFVGYVGWCERGFLRGVWEVVSGGR</sequence>
<dbReference type="PANTHER" id="PTHR13117:SF5">
    <property type="entry name" value="PROTEIN RFT1 HOMOLOG"/>
    <property type="match status" value="1"/>
</dbReference>
<evidence type="ECO:0000256" key="1">
    <source>
        <dbReference type="ARBA" id="ARBA00004477"/>
    </source>
</evidence>
<feature type="transmembrane region" description="Helical" evidence="10">
    <location>
        <begin position="391"/>
        <end position="412"/>
    </location>
</feature>
<evidence type="ECO:0000256" key="5">
    <source>
        <dbReference type="ARBA" id="ARBA00022824"/>
    </source>
</evidence>
<evidence type="ECO:0000256" key="4">
    <source>
        <dbReference type="ARBA" id="ARBA00022692"/>
    </source>
</evidence>
<keyword evidence="6 10" id="KW-1133">Transmembrane helix</keyword>
<feature type="non-terminal residue" evidence="12">
    <location>
        <position position="1"/>
    </location>
</feature>
<evidence type="ECO:0000256" key="3">
    <source>
        <dbReference type="ARBA" id="ARBA00010288"/>
    </source>
</evidence>
<evidence type="ECO:0000256" key="6">
    <source>
        <dbReference type="ARBA" id="ARBA00022989"/>
    </source>
</evidence>
<dbReference type="Proteomes" id="UP000800097">
    <property type="component" value="Unassembled WGS sequence"/>
</dbReference>
<dbReference type="GeneID" id="54547571"/>
<gene>
    <name evidence="12" type="ORF">EI97DRAFT_285058</name>
</gene>
<accession>A0A6A6J5Y1</accession>
<feature type="transmembrane region" description="Helical" evidence="10">
    <location>
        <begin position="471"/>
        <end position="489"/>
    </location>
</feature>
<organism evidence="12 13">
    <name type="scientific">Westerdykella ornata</name>
    <dbReference type="NCBI Taxonomy" id="318751"/>
    <lineage>
        <taxon>Eukaryota</taxon>
        <taxon>Fungi</taxon>
        <taxon>Dikarya</taxon>
        <taxon>Ascomycota</taxon>
        <taxon>Pezizomycotina</taxon>
        <taxon>Dothideomycetes</taxon>
        <taxon>Pleosporomycetidae</taxon>
        <taxon>Pleosporales</taxon>
        <taxon>Sporormiaceae</taxon>
        <taxon>Westerdykella</taxon>
    </lineage>
</organism>
<comment type="similarity">
    <text evidence="3 10">Belongs to the RFT1 family.</text>
</comment>
<keyword evidence="5 10" id="KW-0256">Endoplasmic reticulum</keyword>
<feature type="transmembrane region" description="Helical" evidence="10">
    <location>
        <begin position="432"/>
        <end position="450"/>
    </location>
</feature>
<comment type="pathway">
    <text evidence="2">Protein modification; protein glycosylation.</text>
</comment>
<evidence type="ECO:0000313" key="12">
    <source>
        <dbReference type="EMBL" id="KAF2271378.1"/>
    </source>
</evidence>
<feature type="compositionally biased region" description="Low complexity" evidence="11">
    <location>
        <begin position="352"/>
        <end position="372"/>
    </location>
</feature>